<dbReference type="AlphaFoldDB" id="A0A1T4Y1K6"/>
<reference evidence="2" key="1">
    <citation type="submission" date="2017-02" db="EMBL/GenBank/DDBJ databases">
        <authorList>
            <person name="Varghese N."/>
            <person name="Submissions S."/>
        </authorList>
    </citation>
    <scope>NUCLEOTIDE SEQUENCE [LARGE SCALE GENOMIC DNA]</scope>
    <source>
        <strain evidence="2">ATCC 700200</strain>
    </source>
</reference>
<name>A0A1T4Y1K6_9BACT</name>
<dbReference type="EMBL" id="FUYE01000006">
    <property type="protein sequence ID" value="SKA95165.1"/>
    <property type="molecule type" value="Genomic_DNA"/>
</dbReference>
<dbReference type="STRING" id="48467.SAMN02745166_02301"/>
<organism evidence="1 2">
    <name type="scientific">Prosthecobacter debontii</name>
    <dbReference type="NCBI Taxonomy" id="48467"/>
    <lineage>
        <taxon>Bacteria</taxon>
        <taxon>Pseudomonadati</taxon>
        <taxon>Verrucomicrobiota</taxon>
        <taxon>Verrucomicrobiia</taxon>
        <taxon>Verrucomicrobiales</taxon>
        <taxon>Verrucomicrobiaceae</taxon>
        <taxon>Prosthecobacter</taxon>
    </lineage>
</organism>
<dbReference type="RefSeq" id="WP_078813502.1">
    <property type="nucleotide sequence ID" value="NZ_FUYE01000006.1"/>
</dbReference>
<proteinExistence type="predicted"/>
<evidence type="ECO:0000313" key="1">
    <source>
        <dbReference type="EMBL" id="SKA95165.1"/>
    </source>
</evidence>
<sequence length="139" mass="15642">MSTLNTPAFSGGAGADMLSFELLSSNVNANEINSSNPVTVTLPTLPRNFRAEKMFLTLYEFDQWWGTPFELSFRLHDRNFNDQLNTTVYLSNGVAEIPVNMMLPAQYVNQSTFYFNSAGSVYGEYGYGLVLWVRGAWIN</sequence>
<protein>
    <submittedName>
        <fullName evidence="1">Uncharacterized protein</fullName>
    </submittedName>
</protein>
<gene>
    <name evidence="1" type="ORF">SAMN02745166_02301</name>
</gene>
<dbReference type="Proteomes" id="UP000190774">
    <property type="component" value="Unassembled WGS sequence"/>
</dbReference>
<accession>A0A1T4Y1K6</accession>
<evidence type="ECO:0000313" key="2">
    <source>
        <dbReference type="Proteomes" id="UP000190774"/>
    </source>
</evidence>
<keyword evidence="2" id="KW-1185">Reference proteome</keyword>